<comment type="catalytic activity">
    <reaction evidence="4">
        <text>NAD(+) + H2O = ADP-D-ribose + nicotinamide + H(+)</text>
        <dbReference type="Rhea" id="RHEA:16301"/>
        <dbReference type="ChEBI" id="CHEBI:15377"/>
        <dbReference type="ChEBI" id="CHEBI:15378"/>
        <dbReference type="ChEBI" id="CHEBI:17154"/>
        <dbReference type="ChEBI" id="CHEBI:57540"/>
        <dbReference type="ChEBI" id="CHEBI:57967"/>
        <dbReference type="EC" id="3.2.2.6"/>
    </reaction>
    <physiologicalReaction direction="left-to-right" evidence="4">
        <dbReference type="Rhea" id="RHEA:16302"/>
    </physiologicalReaction>
</comment>
<accession>A0ABY9DTY9</accession>
<dbReference type="PANTHER" id="PTHR32009">
    <property type="entry name" value="TMV RESISTANCE PROTEIN N-LIKE"/>
    <property type="match status" value="1"/>
</dbReference>
<evidence type="ECO:0000313" key="6">
    <source>
        <dbReference type="EMBL" id="WKA11183.1"/>
    </source>
</evidence>
<evidence type="ECO:0000256" key="3">
    <source>
        <dbReference type="ARBA" id="ARBA00023027"/>
    </source>
</evidence>
<keyword evidence="3" id="KW-0520">NAD</keyword>
<keyword evidence="2" id="KW-0378">Hydrolase</keyword>
<evidence type="ECO:0000256" key="1">
    <source>
        <dbReference type="ARBA" id="ARBA00011982"/>
    </source>
</evidence>
<dbReference type="SMART" id="SM00255">
    <property type="entry name" value="TIR"/>
    <property type="match status" value="1"/>
</dbReference>
<name>A0ABY9DTY9_VITVI</name>
<evidence type="ECO:0000256" key="4">
    <source>
        <dbReference type="ARBA" id="ARBA00047304"/>
    </source>
</evidence>
<evidence type="ECO:0000313" key="7">
    <source>
        <dbReference type="Proteomes" id="UP001227230"/>
    </source>
</evidence>
<dbReference type="PROSITE" id="PS50104">
    <property type="entry name" value="TIR"/>
    <property type="match status" value="1"/>
</dbReference>
<reference evidence="6 7" key="1">
    <citation type="journal article" date="2023" name="Hortic Res">
        <title>The complete reference genome for grapevine (Vitis vinifera L.) genetics and breeding.</title>
        <authorList>
            <person name="Shi X."/>
            <person name="Cao S."/>
            <person name="Wang X."/>
            <person name="Huang S."/>
            <person name="Wang Y."/>
            <person name="Liu Z."/>
            <person name="Liu W."/>
            <person name="Leng X."/>
            <person name="Peng Y."/>
            <person name="Wang N."/>
            <person name="Wang Y."/>
            <person name="Ma Z."/>
            <person name="Xu X."/>
            <person name="Zhang F."/>
            <person name="Xue H."/>
            <person name="Zhong H."/>
            <person name="Wang Y."/>
            <person name="Zhang K."/>
            <person name="Velt A."/>
            <person name="Avia K."/>
            <person name="Holtgrawe D."/>
            <person name="Grimplet J."/>
            <person name="Matus J.T."/>
            <person name="Ware D."/>
            <person name="Wu X."/>
            <person name="Wang H."/>
            <person name="Liu C."/>
            <person name="Fang Y."/>
            <person name="Rustenholz C."/>
            <person name="Cheng Z."/>
            <person name="Xiao H."/>
            <person name="Zhou Y."/>
        </authorList>
    </citation>
    <scope>NUCLEOTIDE SEQUENCE [LARGE SCALE GENOMIC DNA]</scope>
    <source>
        <strain evidence="7">cv. Pinot noir / PN40024</strain>
        <tissue evidence="6">Leaf</tissue>
    </source>
</reference>
<dbReference type="InterPro" id="IPR000157">
    <property type="entry name" value="TIR_dom"/>
</dbReference>
<protein>
    <recommendedName>
        <fullName evidence="1">ADP-ribosyl cyclase/cyclic ADP-ribose hydrolase</fullName>
        <ecNumber evidence="1">3.2.2.6</ecNumber>
    </recommendedName>
</protein>
<dbReference type="EC" id="3.2.2.6" evidence="1"/>
<proteinExistence type="predicted"/>
<dbReference type="Pfam" id="PF01582">
    <property type="entry name" value="TIR"/>
    <property type="match status" value="1"/>
</dbReference>
<evidence type="ECO:0000256" key="2">
    <source>
        <dbReference type="ARBA" id="ARBA00022801"/>
    </source>
</evidence>
<dbReference type="PANTHER" id="PTHR32009:SF39">
    <property type="entry name" value="TIR DOMAIN-CONTAINING PROTEIN"/>
    <property type="match status" value="1"/>
</dbReference>
<dbReference type="Proteomes" id="UP001227230">
    <property type="component" value="Chromosome 18"/>
</dbReference>
<feature type="domain" description="TIR" evidence="5">
    <location>
        <begin position="34"/>
        <end position="185"/>
    </location>
</feature>
<dbReference type="InterPro" id="IPR035897">
    <property type="entry name" value="Toll_tir_struct_dom_sf"/>
</dbReference>
<gene>
    <name evidence="6" type="ORF">VitviT2T_028708</name>
</gene>
<dbReference type="EMBL" id="CP126665">
    <property type="protein sequence ID" value="WKA11183.1"/>
    <property type="molecule type" value="Genomic_DNA"/>
</dbReference>
<dbReference type="Gene3D" id="3.40.50.10140">
    <property type="entry name" value="Toll/interleukin-1 receptor homology (TIR) domain"/>
    <property type="match status" value="1"/>
</dbReference>
<dbReference type="SUPFAM" id="SSF52200">
    <property type="entry name" value="Toll/Interleukin receptor TIR domain"/>
    <property type="match status" value="1"/>
</dbReference>
<evidence type="ECO:0000259" key="5">
    <source>
        <dbReference type="PROSITE" id="PS50104"/>
    </source>
</evidence>
<keyword evidence="7" id="KW-1185">Reference proteome</keyword>
<sequence length="185" mass="21321">MVTFFTPTTSTALHDLTASPQLNLTCPLLNLHCYYYSSLASRSLLATTTRFTDHLYRTLSRKGIRTFRDDEELPRGEEIAAELLKAIEESRICLIILSENYARSRWCLEELTKIMDCREQTGKLVLPIFCHVEPLHVRGQIQSFGEALADHERNVGHEEGRRKIEKWRAALTMVAGITGWWLKNR</sequence>
<organism evidence="6 7">
    <name type="scientific">Vitis vinifera</name>
    <name type="common">Grape</name>
    <dbReference type="NCBI Taxonomy" id="29760"/>
    <lineage>
        <taxon>Eukaryota</taxon>
        <taxon>Viridiplantae</taxon>
        <taxon>Streptophyta</taxon>
        <taxon>Embryophyta</taxon>
        <taxon>Tracheophyta</taxon>
        <taxon>Spermatophyta</taxon>
        <taxon>Magnoliopsida</taxon>
        <taxon>eudicotyledons</taxon>
        <taxon>Gunneridae</taxon>
        <taxon>Pentapetalae</taxon>
        <taxon>rosids</taxon>
        <taxon>Vitales</taxon>
        <taxon>Vitaceae</taxon>
        <taxon>Viteae</taxon>
        <taxon>Vitis</taxon>
    </lineage>
</organism>